<dbReference type="PANTHER" id="PTHR35561:SF1">
    <property type="entry name" value="RNA 2',3'-CYCLIC PHOSPHODIESTERASE"/>
    <property type="match status" value="1"/>
</dbReference>
<dbReference type="SUPFAM" id="SSF55144">
    <property type="entry name" value="LigT-like"/>
    <property type="match status" value="1"/>
</dbReference>
<keyword evidence="1 2" id="KW-0378">Hydrolase</keyword>
<dbReference type="NCBIfam" id="TIGR02258">
    <property type="entry name" value="2_5_ligase"/>
    <property type="match status" value="1"/>
</dbReference>
<evidence type="ECO:0000313" key="4">
    <source>
        <dbReference type="Proteomes" id="UP000029443"/>
    </source>
</evidence>
<dbReference type="Pfam" id="PF13563">
    <property type="entry name" value="2_5_RNA_ligase2"/>
    <property type="match status" value="1"/>
</dbReference>
<dbReference type="Proteomes" id="UP000029443">
    <property type="component" value="Unassembled WGS sequence"/>
</dbReference>
<feature type="active site" description="Proton donor" evidence="2">
    <location>
        <position position="34"/>
    </location>
</feature>
<accession>A0ABR4WGU1</accession>
<protein>
    <recommendedName>
        <fullName evidence="2">RNA 2',3'-cyclic phosphodiesterase</fullName>
        <shortName evidence="2">RNA 2',3'-CPDase</shortName>
        <ecNumber evidence="2">3.1.4.58</ecNumber>
    </recommendedName>
</protein>
<organism evidence="3 4">
    <name type="scientific">Alcanivorax jadensis T9</name>
    <dbReference type="NCBI Taxonomy" id="1177181"/>
    <lineage>
        <taxon>Bacteria</taxon>
        <taxon>Pseudomonadati</taxon>
        <taxon>Pseudomonadota</taxon>
        <taxon>Gammaproteobacteria</taxon>
        <taxon>Oceanospirillales</taxon>
        <taxon>Alcanivoracaceae</taxon>
        <taxon>Alcanivorax</taxon>
    </lineage>
</organism>
<dbReference type="HAMAP" id="MF_01940">
    <property type="entry name" value="RNA_CPDase"/>
    <property type="match status" value="1"/>
</dbReference>
<name>A0ABR4WGU1_9GAMM</name>
<sequence>MRCFVGVPVTGSLARECKELSLGLPRATPRPNLHLTLAFLGQCTPAGVARLSGELQSLAGRFPAFELDFDCCEAFPAEQGPFLALTTTVSGPLNTLHEALWECLSRQGVEREQRAFRPHITLAKPGLALVPQTGHWLLSVDQLCLYQSEMIQGEVPTYRPLSQHPLTGMV</sequence>
<comment type="function">
    <text evidence="2">Hydrolyzes RNA 2',3'-cyclic phosphodiester to an RNA 2'-phosphomonoester.</text>
</comment>
<evidence type="ECO:0000313" key="3">
    <source>
        <dbReference type="EMBL" id="KGD62811.1"/>
    </source>
</evidence>
<proteinExistence type="inferred from homology"/>
<gene>
    <name evidence="3" type="ORF">T9A_00131</name>
</gene>
<dbReference type="RefSeq" id="WP_035244250.1">
    <property type="nucleotide sequence ID" value="NZ_ARXU01000001.1"/>
</dbReference>
<comment type="similarity">
    <text evidence="2">Belongs to the 2H phosphoesterase superfamily. ThpR family.</text>
</comment>
<dbReference type="Gene3D" id="3.90.1140.10">
    <property type="entry name" value="Cyclic phosphodiesterase"/>
    <property type="match status" value="1"/>
</dbReference>
<evidence type="ECO:0000256" key="1">
    <source>
        <dbReference type="ARBA" id="ARBA00022801"/>
    </source>
</evidence>
<evidence type="ECO:0000256" key="2">
    <source>
        <dbReference type="HAMAP-Rule" id="MF_01940"/>
    </source>
</evidence>
<feature type="short sequence motif" description="HXTX 2" evidence="2">
    <location>
        <begin position="119"/>
        <end position="122"/>
    </location>
</feature>
<feature type="active site" description="Proton acceptor" evidence="2">
    <location>
        <position position="119"/>
    </location>
</feature>
<dbReference type="EMBL" id="ARXU01000001">
    <property type="protein sequence ID" value="KGD62811.1"/>
    <property type="molecule type" value="Genomic_DNA"/>
</dbReference>
<dbReference type="InterPro" id="IPR004175">
    <property type="entry name" value="RNA_CPDase"/>
</dbReference>
<dbReference type="PANTHER" id="PTHR35561">
    <property type="entry name" value="RNA 2',3'-CYCLIC PHOSPHODIESTERASE"/>
    <property type="match status" value="1"/>
</dbReference>
<dbReference type="InterPro" id="IPR009097">
    <property type="entry name" value="Cyclic_Pdiesterase"/>
</dbReference>
<reference evidence="3 4" key="1">
    <citation type="submission" date="2012-09" db="EMBL/GenBank/DDBJ databases">
        <title>Genome Sequence of alkane-degrading Bacterium Alcanivorax jadensis T9.</title>
        <authorList>
            <person name="Lai Q."/>
            <person name="Shao Z."/>
        </authorList>
    </citation>
    <scope>NUCLEOTIDE SEQUENCE [LARGE SCALE GENOMIC DNA]</scope>
    <source>
        <strain evidence="3 4">T9</strain>
    </source>
</reference>
<dbReference type="EC" id="3.1.4.58" evidence="2"/>
<comment type="catalytic activity">
    <reaction evidence="2">
        <text>a 3'-end 2',3'-cyclophospho-ribonucleotide-RNA + H2O = a 3'-end 2'-phospho-ribonucleotide-RNA + H(+)</text>
        <dbReference type="Rhea" id="RHEA:11828"/>
        <dbReference type="Rhea" id="RHEA-COMP:10464"/>
        <dbReference type="Rhea" id="RHEA-COMP:17353"/>
        <dbReference type="ChEBI" id="CHEBI:15377"/>
        <dbReference type="ChEBI" id="CHEBI:15378"/>
        <dbReference type="ChEBI" id="CHEBI:83064"/>
        <dbReference type="ChEBI" id="CHEBI:173113"/>
        <dbReference type="EC" id="3.1.4.58"/>
    </reaction>
</comment>
<keyword evidence="4" id="KW-1185">Reference proteome</keyword>
<comment type="caution">
    <text evidence="3">The sequence shown here is derived from an EMBL/GenBank/DDBJ whole genome shotgun (WGS) entry which is preliminary data.</text>
</comment>
<feature type="short sequence motif" description="HXTX 1" evidence="2">
    <location>
        <begin position="34"/>
        <end position="37"/>
    </location>
</feature>